<comment type="similarity">
    <text evidence="1">Belongs to the helicase family. UvrD subfamily.</text>
</comment>
<dbReference type="InterPro" id="IPR014016">
    <property type="entry name" value="UvrD-like_ATP-bd"/>
</dbReference>
<dbReference type="EC" id="5.6.2.4" evidence="9"/>
<dbReference type="GO" id="GO:0043138">
    <property type="term" value="F:3'-5' DNA helicase activity"/>
    <property type="evidence" value="ECO:0007669"/>
    <property type="project" value="UniProtKB-EC"/>
</dbReference>
<comment type="catalytic activity">
    <reaction evidence="10">
        <text>ATP + H2O = ADP + phosphate + H(+)</text>
        <dbReference type="Rhea" id="RHEA:13065"/>
        <dbReference type="ChEBI" id="CHEBI:15377"/>
        <dbReference type="ChEBI" id="CHEBI:15378"/>
        <dbReference type="ChEBI" id="CHEBI:30616"/>
        <dbReference type="ChEBI" id="CHEBI:43474"/>
        <dbReference type="ChEBI" id="CHEBI:456216"/>
        <dbReference type="EC" id="5.6.2.4"/>
    </reaction>
</comment>
<dbReference type="InterPro" id="IPR000212">
    <property type="entry name" value="DNA_helicase_UvrD/REP"/>
</dbReference>
<dbReference type="PROSITE" id="PS51198">
    <property type="entry name" value="UVRD_HELICASE_ATP_BIND"/>
    <property type="match status" value="1"/>
</dbReference>
<keyword evidence="6" id="KW-0238">DNA-binding</keyword>
<evidence type="ECO:0000256" key="11">
    <source>
        <dbReference type="PROSITE-ProRule" id="PRU00560"/>
    </source>
</evidence>
<evidence type="ECO:0000256" key="1">
    <source>
        <dbReference type="ARBA" id="ARBA00009922"/>
    </source>
</evidence>
<dbReference type="Gene3D" id="1.10.486.10">
    <property type="entry name" value="PCRA, domain 4"/>
    <property type="match status" value="1"/>
</dbReference>
<proteinExistence type="inferred from homology"/>
<evidence type="ECO:0000256" key="3">
    <source>
        <dbReference type="ARBA" id="ARBA00022801"/>
    </source>
</evidence>
<dbReference type="GO" id="GO:0016787">
    <property type="term" value="F:hydrolase activity"/>
    <property type="evidence" value="ECO:0007669"/>
    <property type="project" value="UniProtKB-UniRule"/>
</dbReference>
<dbReference type="Pfam" id="PF13361">
    <property type="entry name" value="UvrD_C"/>
    <property type="match status" value="1"/>
</dbReference>
<dbReference type="InterPro" id="IPR013986">
    <property type="entry name" value="DExx_box_DNA_helicase_dom_sf"/>
</dbReference>
<dbReference type="Gene3D" id="3.40.50.300">
    <property type="entry name" value="P-loop containing nucleotide triphosphate hydrolases"/>
    <property type="match status" value="2"/>
</dbReference>
<dbReference type="GO" id="GO:0003677">
    <property type="term" value="F:DNA binding"/>
    <property type="evidence" value="ECO:0007669"/>
    <property type="project" value="UniProtKB-KW"/>
</dbReference>
<sequence length="659" mass="75777">MKMAVSDLLKSLNKEQAEAVSYTDGSMLILAGAGSGKTRVLAHKFAYLVAEKGIHPSRILAVTFTNKAAREMRQRVQTLIGDMGSSLEVSTFHSFGLRFLMRNAKRAEELLGRKAKTIFDRQDSKSLLKSIIKEANLDPKKFEPSWVMEEISKSKTDIVPPYYDYRKLASPLDVIMEKYEEHLSNQGAIDFDDLLVLPLKLLYKDKDLKVREQSRYSWILVDEYQDVNKLQYLMLKALKGKESKIMVVGDPDQSIYGWRGADMRMILNFEKDFPGSKVFMLQRNYRSTKTILEAANAVIRNNLQRPDKALWTDREEGDPILVFLARNEHEEAAFVTEEILRLRSQGYRWNEIAVLYRVNAMSRLYEEHFLRNGVPYNILKGTAFYERKEVKDVLAYMRLIVNPLDAVSLRRVGNVPTRGLGPKSMEKLLSYVNSIGYMEPEMLWEDLSRSGANLGGKASQGVKSFAKDMLHLWRIKDDIPSIINYILKEMGYEKTFEGETHEKRQERIENIYELVSVADTSEGLESMLAGITLLTDMDVSKEASPDKVNMLSLHAGKGLEFPVVFLVGMEESIFPHYKCVDVRDLLEEERRLCYVGMTRAEEKLYLTAARSRVLFGTVSRNGFSRFLWEIPDNLKETKDQGEEVYPDVRGGFDRRRWGW</sequence>
<dbReference type="EMBL" id="DRTU01000045">
    <property type="protein sequence ID" value="HHI00040.1"/>
    <property type="molecule type" value="Genomic_DNA"/>
</dbReference>
<dbReference type="InterPro" id="IPR027417">
    <property type="entry name" value="P-loop_NTPase"/>
</dbReference>
<dbReference type="PANTHER" id="PTHR11070">
    <property type="entry name" value="UVRD / RECB / PCRA DNA HELICASE FAMILY MEMBER"/>
    <property type="match status" value="1"/>
</dbReference>
<dbReference type="Gene3D" id="1.10.10.160">
    <property type="match status" value="1"/>
</dbReference>
<gene>
    <name evidence="14" type="ORF">ENL40_00955</name>
</gene>
<dbReference type="Pfam" id="PF00580">
    <property type="entry name" value="UvrD-helicase"/>
    <property type="match status" value="1"/>
</dbReference>
<name>A0A7C5JXT2_THELI</name>
<evidence type="ECO:0000256" key="7">
    <source>
        <dbReference type="ARBA" id="ARBA00023235"/>
    </source>
</evidence>
<comment type="caution">
    <text evidence="14">The sequence shown here is derived from an EMBL/GenBank/DDBJ whole genome shotgun (WGS) entry which is preliminary data.</text>
</comment>
<dbReference type="PROSITE" id="PS51217">
    <property type="entry name" value="UVRD_HELICASE_CTER"/>
    <property type="match status" value="1"/>
</dbReference>
<evidence type="ECO:0000256" key="10">
    <source>
        <dbReference type="ARBA" id="ARBA00048988"/>
    </source>
</evidence>
<feature type="domain" description="UvrD-like helicase ATP-binding" evidence="12">
    <location>
        <begin position="10"/>
        <end position="288"/>
    </location>
</feature>
<organism evidence="14">
    <name type="scientific">Thermococcus litoralis</name>
    <dbReference type="NCBI Taxonomy" id="2265"/>
    <lineage>
        <taxon>Archaea</taxon>
        <taxon>Methanobacteriati</taxon>
        <taxon>Methanobacteriota</taxon>
        <taxon>Thermococci</taxon>
        <taxon>Thermococcales</taxon>
        <taxon>Thermococcaceae</taxon>
        <taxon>Thermococcus</taxon>
    </lineage>
</organism>
<dbReference type="CDD" id="cd17932">
    <property type="entry name" value="DEXQc_UvrD"/>
    <property type="match status" value="1"/>
</dbReference>
<dbReference type="AlphaFoldDB" id="A0A7C5JXT2"/>
<dbReference type="GO" id="GO:0005829">
    <property type="term" value="C:cytosol"/>
    <property type="evidence" value="ECO:0007669"/>
    <property type="project" value="TreeGrafter"/>
</dbReference>
<dbReference type="SUPFAM" id="SSF52540">
    <property type="entry name" value="P-loop containing nucleoside triphosphate hydrolases"/>
    <property type="match status" value="1"/>
</dbReference>
<comment type="catalytic activity">
    <reaction evidence="8">
        <text>Couples ATP hydrolysis with the unwinding of duplex DNA by translocating in the 3'-5' direction.</text>
        <dbReference type="EC" id="5.6.2.4"/>
    </reaction>
</comment>
<evidence type="ECO:0000256" key="6">
    <source>
        <dbReference type="ARBA" id="ARBA00023125"/>
    </source>
</evidence>
<evidence type="ECO:0000256" key="5">
    <source>
        <dbReference type="ARBA" id="ARBA00022840"/>
    </source>
</evidence>
<dbReference type="CDD" id="cd18807">
    <property type="entry name" value="SF1_C_UvrD"/>
    <property type="match status" value="1"/>
</dbReference>
<feature type="domain" description="UvrD-like helicase C-terminal" evidence="13">
    <location>
        <begin position="289"/>
        <end position="558"/>
    </location>
</feature>
<keyword evidence="5 11" id="KW-0067">ATP-binding</keyword>
<keyword evidence="7" id="KW-0413">Isomerase</keyword>
<evidence type="ECO:0000256" key="9">
    <source>
        <dbReference type="ARBA" id="ARBA00034808"/>
    </source>
</evidence>
<evidence type="ECO:0000259" key="13">
    <source>
        <dbReference type="PROSITE" id="PS51217"/>
    </source>
</evidence>
<evidence type="ECO:0000256" key="4">
    <source>
        <dbReference type="ARBA" id="ARBA00022806"/>
    </source>
</evidence>
<dbReference type="PANTHER" id="PTHR11070:SF2">
    <property type="entry name" value="ATP-DEPENDENT DNA HELICASE SRS2"/>
    <property type="match status" value="1"/>
</dbReference>
<dbReference type="Proteomes" id="UP000886217">
    <property type="component" value="Unassembled WGS sequence"/>
</dbReference>
<accession>A0A7C5JXT2</accession>
<reference evidence="14" key="1">
    <citation type="journal article" date="2020" name="mSystems">
        <title>Genome- and Community-Level Interaction Insights into Carbon Utilization and Element Cycling Functions of Hydrothermarchaeota in Hydrothermal Sediment.</title>
        <authorList>
            <person name="Zhou Z."/>
            <person name="Liu Y."/>
            <person name="Xu W."/>
            <person name="Pan J."/>
            <person name="Luo Z.H."/>
            <person name="Li M."/>
        </authorList>
    </citation>
    <scope>NUCLEOTIDE SEQUENCE [LARGE SCALE GENOMIC DNA]</scope>
    <source>
        <strain evidence="14">HyVt-93</strain>
    </source>
</reference>
<evidence type="ECO:0000259" key="12">
    <source>
        <dbReference type="PROSITE" id="PS51198"/>
    </source>
</evidence>
<keyword evidence="4 11" id="KW-0347">Helicase</keyword>
<dbReference type="GO" id="GO:0033202">
    <property type="term" value="C:DNA helicase complex"/>
    <property type="evidence" value="ECO:0007669"/>
    <property type="project" value="TreeGrafter"/>
</dbReference>
<feature type="binding site" evidence="11">
    <location>
        <begin position="31"/>
        <end position="38"/>
    </location>
    <ligand>
        <name>ATP</name>
        <dbReference type="ChEBI" id="CHEBI:30616"/>
    </ligand>
</feature>
<protein>
    <recommendedName>
        <fullName evidence="9">DNA 3'-5' helicase</fullName>
        <ecNumber evidence="9">5.6.2.4</ecNumber>
    </recommendedName>
</protein>
<dbReference type="InterPro" id="IPR014017">
    <property type="entry name" value="DNA_helicase_UvrD-like_C"/>
</dbReference>
<evidence type="ECO:0000256" key="8">
    <source>
        <dbReference type="ARBA" id="ARBA00034617"/>
    </source>
</evidence>
<dbReference type="GO" id="GO:0005524">
    <property type="term" value="F:ATP binding"/>
    <property type="evidence" value="ECO:0007669"/>
    <property type="project" value="UniProtKB-UniRule"/>
</dbReference>
<dbReference type="GO" id="GO:0000725">
    <property type="term" value="P:recombinational repair"/>
    <property type="evidence" value="ECO:0007669"/>
    <property type="project" value="TreeGrafter"/>
</dbReference>
<keyword evidence="2 11" id="KW-0547">Nucleotide-binding</keyword>
<evidence type="ECO:0000313" key="14">
    <source>
        <dbReference type="EMBL" id="HHI00040.1"/>
    </source>
</evidence>
<keyword evidence="3 11" id="KW-0378">Hydrolase</keyword>
<evidence type="ECO:0000256" key="2">
    <source>
        <dbReference type="ARBA" id="ARBA00022741"/>
    </source>
</evidence>